<name>A0A0B0MHF2_GOSAR</name>
<evidence type="ECO:0000313" key="1">
    <source>
        <dbReference type="EMBL" id="KHF98873.1"/>
    </source>
</evidence>
<accession>A0A0B0MHF2</accession>
<sequence>MGHPASFK</sequence>
<dbReference type="Proteomes" id="UP000032142">
    <property type="component" value="Unassembled WGS sequence"/>
</dbReference>
<gene>
    <name evidence="1" type="ORF">F383_37989</name>
</gene>
<keyword evidence="2" id="KW-1185">Reference proteome</keyword>
<reference evidence="2" key="1">
    <citation type="submission" date="2014-09" db="EMBL/GenBank/DDBJ databases">
        <authorList>
            <person name="Mudge J."/>
            <person name="Ramaraj T."/>
            <person name="Lindquist I.E."/>
            <person name="Bharti A.K."/>
            <person name="Sundararajan A."/>
            <person name="Cameron C.T."/>
            <person name="Woodward J.E."/>
            <person name="May G.D."/>
            <person name="Brubaker C."/>
            <person name="Broadhvest J."/>
            <person name="Wilkins T.A."/>
        </authorList>
    </citation>
    <scope>NUCLEOTIDE SEQUENCE</scope>
    <source>
        <strain evidence="2">cv. AKA8401</strain>
    </source>
</reference>
<dbReference type="EMBL" id="JRRC01055294">
    <property type="protein sequence ID" value="KHF98873.1"/>
    <property type="molecule type" value="Genomic_DNA"/>
</dbReference>
<protein>
    <submittedName>
        <fullName evidence="1">Uncharacterized protein</fullName>
    </submittedName>
</protein>
<evidence type="ECO:0000313" key="2">
    <source>
        <dbReference type="Proteomes" id="UP000032142"/>
    </source>
</evidence>
<organism evidence="1 2">
    <name type="scientific">Gossypium arboreum</name>
    <name type="common">Tree cotton</name>
    <name type="synonym">Gossypium nanking</name>
    <dbReference type="NCBI Taxonomy" id="29729"/>
    <lineage>
        <taxon>Eukaryota</taxon>
        <taxon>Viridiplantae</taxon>
        <taxon>Streptophyta</taxon>
        <taxon>Embryophyta</taxon>
        <taxon>Tracheophyta</taxon>
        <taxon>Spermatophyta</taxon>
        <taxon>Magnoliopsida</taxon>
        <taxon>eudicotyledons</taxon>
        <taxon>Gunneridae</taxon>
        <taxon>Pentapetalae</taxon>
        <taxon>rosids</taxon>
        <taxon>malvids</taxon>
        <taxon>Malvales</taxon>
        <taxon>Malvaceae</taxon>
        <taxon>Malvoideae</taxon>
        <taxon>Gossypium</taxon>
    </lineage>
</organism>
<comment type="caution">
    <text evidence="1">The sequence shown here is derived from an EMBL/GenBank/DDBJ whole genome shotgun (WGS) entry which is preliminary data.</text>
</comment>
<proteinExistence type="predicted"/>